<dbReference type="InterPro" id="IPR058626">
    <property type="entry name" value="MdtA-like_b-barrel"/>
</dbReference>
<evidence type="ECO:0000259" key="5">
    <source>
        <dbReference type="Pfam" id="PF25944"/>
    </source>
</evidence>
<organism evidence="7 8">
    <name type="scientific">Pseudorhodoplanes sinuspersici</name>
    <dbReference type="NCBI Taxonomy" id="1235591"/>
    <lineage>
        <taxon>Bacteria</taxon>
        <taxon>Pseudomonadati</taxon>
        <taxon>Pseudomonadota</taxon>
        <taxon>Alphaproteobacteria</taxon>
        <taxon>Hyphomicrobiales</taxon>
        <taxon>Pseudorhodoplanes</taxon>
    </lineage>
</organism>
<dbReference type="PANTHER" id="PTHR30469:SF36">
    <property type="entry name" value="BLL3903 PROTEIN"/>
    <property type="match status" value="1"/>
</dbReference>
<protein>
    <submittedName>
        <fullName evidence="7">Efflux transporter periplasmic adaptor subunit</fullName>
    </submittedName>
</protein>
<evidence type="ECO:0000313" key="7">
    <source>
        <dbReference type="EMBL" id="ARQ01806.1"/>
    </source>
</evidence>
<evidence type="ECO:0000256" key="2">
    <source>
        <dbReference type="ARBA" id="ARBA00009477"/>
    </source>
</evidence>
<dbReference type="Gene3D" id="1.10.287.470">
    <property type="entry name" value="Helix hairpin bin"/>
    <property type="match status" value="1"/>
</dbReference>
<dbReference type="InterPro" id="IPR006143">
    <property type="entry name" value="RND_pump_MFP"/>
</dbReference>
<dbReference type="STRING" id="1235591.CAK95_23940"/>
<dbReference type="KEGG" id="psin:CAK95_23940"/>
<evidence type="ECO:0000259" key="4">
    <source>
        <dbReference type="Pfam" id="PF25917"/>
    </source>
</evidence>
<sequence length="375" mass="39967">MNKGKWFVALAALAAVGAGGYYSRSVWNPEKAVAQTAGPRVVPVDVVTAQMGNVPVRLEALGTVTPIASVAIKARLESMITDVHFRDGAQVKKGDLLFTLDGRQIEAEIKRVEAVIAGAVAQQEQAERDVQRYKELVAKNATTLVTLNNAQTAVNIAHATAESNRATLENLKVQLDYTKIRSPITGRISAANVKVGNFVRPADTTPLATINQMVPVYVTFGVAQRSLPDLRKALGAETATVEAIAPGETRAAQGQVTMIENTVDPATGMVLVRATMGNKDELLWPGTLVNTQVILRNEKAVTVPSQVVQVGQAGSYVFVVENGVAKVRKVTVDRTIDMQSVISSGLEGGETVVRDGQLLLVDGTRVTPRQTKPGV</sequence>
<evidence type="ECO:0000256" key="3">
    <source>
        <dbReference type="ARBA" id="ARBA00022448"/>
    </source>
</evidence>
<reference evidence="7 8" key="1">
    <citation type="submission" date="2017-05" db="EMBL/GenBank/DDBJ databases">
        <title>Full genome sequence of Pseudorhodoplanes sinuspersici.</title>
        <authorList>
            <person name="Dastgheib S.M.M."/>
            <person name="Shavandi M."/>
            <person name="Tirandaz H."/>
        </authorList>
    </citation>
    <scope>NUCLEOTIDE SEQUENCE [LARGE SCALE GENOMIC DNA]</scope>
    <source>
        <strain evidence="7 8">RIPI110</strain>
    </source>
</reference>
<dbReference type="InterPro" id="IPR058627">
    <property type="entry name" value="MdtA-like_C"/>
</dbReference>
<dbReference type="Proteomes" id="UP000194137">
    <property type="component" value="Chromosome"/>
</dbReference>
<dbReference type="GO" id="GO:0015562">
    <property type="term" value="F:efflux transmembrane transporter activity"/>
    <property type="evidence" value="ECO:0007669"/>
    <property type="project" value="TreeGrafter"/>
</dbReference>
<feature type="domain" description="Multidrug resistance protein MdtA-like barrel-sandwich hybrid" evidence="4">
    <location>
        <begin position="70"/>
        <end position="210"/>
    </location>
</feature>
<dbReference type="Pfam" id="PF25917">
    <property type="entry name" value="BSH_RND"/>
    <property type="match status" value="1"/>
</dbReference>
<dbReference type="NCBIfam" id="TIGR01730">
    <property type="entry name" value="RND_mfp"/>
    <property type="match status" value="1"/>
</dbReference>
<feature type="domain" description="Multidrug resistance protein MdtA-like beta-barrel" evidence="5">
    <location>
        <begin position="215"/>
        <end position="293"/>
    </location>
</feature>
<dbReference type="Gene3D" id="2.40.420.20">
    <property type="match status" value="1"/>
</dbReference>
<dbReference type="GO" id="GO:1990281">
    <property type="term" value="C:efflux pump complex"/>
    <property type="evidence" value="ECO:0007669"/>
    <property type="project" value="TreeGrafter"/>
</dbReference>
<comment type="subcellular location">
    <subcellularLocation>
        <location evidence="1">Cell membrane</location>
    </subcellularLocation>
</comment>
<comment type="similarity">
    <text evidence="2">Belongs to the membrane fusion protein (MFP) (TC 8.A.1) family.</text>
</comment>
<dbReference type="OrthoDB" id="9783047at2"/>
<evidence type="ECO:0000259" key="6">
    <source>
        <dbReference type="Pfam" id="PF25967"/>
    </source>
</evidence>
<feature type="domain" description="Multidrug resistance protein MdtA-like C-terminal permuted SH3" evidence="6">
    <location>
        <begin position="300"/>
        <end position="356"/>
    </location>
</feature>
<evidence type="ECO:0000313" key="8">
    <source>
        <dbReference type="Proteomes" id="UP000194137"/>
    </source>
</evidence>
<keyword evidence="8" id="KW-1185">Reference proteome</keyword>
<gene>
    <name evidence="7" type="ORF">CAK95_23940</name>
</gene>
<dbReference type="Pfam" id="PF25967">
    <property type="entry name" value="RND-MFP_C"/>
    <property type="match status" value="1"/>
</dbReference>
<name>A0A1W6ZWX4_9HYPH</name>
<keyword evidence="3" id="KW-0813">Transport</keyword>
<dbReference type="EMBL" id="CP021112">
    <property type="protein sequence ID" value="ARQ01806.1"/>
    <property type="molecule type" value="Genomic_DNA"/>
</dbReference>
<dbReference type="RefSeq" id="WP_086090200.1">
    <property type="nucleotide sequence ID" value="NZ_CP021112.1"/>
</dbReference>
<accession>A0A1W6ZWX4</accession>
<dbReference type="Pfam" id="PF25944">
    <property type="entry name" value="Beta-barrel_RND"/>
    <property type="match status" value="1"/>
</dbReference>
<dbReference type="AlphaFoldDB" id="A0A1W6ZWX4"/>
<proteinExistence type="inferred from homology"/>
<dbReference type="Gene3D" id="2.40.50.100">
    <property type="match status" value="1"/>
</dbReference>
<dbReference type="PANTHER" id="PTHR30469">
    <property type="entry name" value="MULTIDRUG RESISTANCE PROTEIN MDTA"/>
    <property type="match status" value="1"/>
</dbReference>
<evidence type="ECO:0000256" key="1">
    <source>
        <dbReference type="ARBA" id="ARBA00004236"/>
    </source>
</evidence>
<dbReference type="Gene3D" id="2.40.30.170">
    <property type="match status" value="1"/>
</dbReference>
<dbReference type="InterPro" id="IPR058625">
    <property type="entry name" value="MdtA-like_BSH"/>
</dbReference>
<dbReference type="SUPFAM" id="SSF111369">
    <property type="entry name" value="HlyD-like secretion proteins"/>
    <property type="match status" value="1"/>
</dbReference>